<organism evidence="7">
    <name type="scientific">Medioppia subpectinata</name>
    <dbReference type="NCBI Taxonomy" id="1979941"/>
    <lineage>
        <taxon>Eukaryota</taxon>
        <taxon>Metazoa</taxon>
        <taxon>Ecdysozoa</taxon>
        <taxon>Arthropoda</taxon>
        <taxon>Chelicerata</taxon>
        <taxon>Arachnida</taxon>
        <taxon>Acari</taxon>
        <taxon>Acariformes</taxon>
        <taxon>Sarcoptiformes</taxon>
        <taxon>Oribatida</taxon>
        <taxon>Brachypylina</taxon>
        <taxon>Oppioidea</taxon>
        <taxon>Oppiidae</taxon>
        <taxon>Medioppia</taxon>
    </lineage>
</organism>
<reference evidence="7" key="1">
    <citation type="submission" date="2020-11" db="EMBL/GenBank/DDBJ databases">
        <authorList>
            <person name="Tran Van P."/>
        </authorList>
    </citation>
    <scope>NUCLEOTIDE SEQUENCE</scope>
</reference>
<dbReference type="InterPro" id="IPR000340">
    <property type="entry name" value="Dual-sp_phosphatase_cat-dom"/>
</dbReference>
<dbReference type="SMART" id="SM00195">
    <property type="entry name" value="DSPc"/>
    <property type="match status" value="1"/>
</dbReference>
<dbReference type="Proteomes" id="UP000759131">
    <property type="component" value="Unassembled WGS sequence"/>
</dbReference>
<keyword evidence="8" id="KW-1185">Reference proteome</keyword>
<dbReference type="PROSITE" id="PS50054">
    <property type="entry name" value="TYR_PHOSPHATASE_DUAL"/>
    <property type="match status" value="1"/>
</dbReference>
<keyword evidence="3" id="KW-0378">Hydrolase</keyword>
<proteinExistence type="inferred from homology"/>
<feature type="domain" description="Tyrosine-protein phosphatase" evidence="5">
    <location>
        <begin position="27"/>
        <end position="172"/>
    </location>
</feature>
<dbReference type="GO" id="GO:0008138">
    <property type="term" value="F:protein tyrosine/serine/threonine phosphatase activity"/>
    <property type="evidence" value="ECO:0007669"/>
    <property type="project" value="TreeGrafter"/>
</dbReference>
<dbReference type="GO" id="GO:0005634">
    <property type="term" value="C:nucleus"/>
    <property type="evidence" value="ECO:0007669"/>
    <property type="project" value="TreeGrafter"/>
</dbReference>
<dbReference type="InterPro" id="IPR020422">
    <property type="entry name" value="TYR_PHOSPHATASE_DUAL_dom"/>
</dbReference>
<dbReference type="AlphaFoldDB" id="A0A7R9KBQ7"/>
<keyword evidence="4" id="KW-0904">Protein phosphatase</keyword>
<dbReference type="CDD" id="cd14498">
    <property type="entry name" value="DSP"/>
    <property type="match status" value="1"/>
</dbReference>
<dbReference type="PROSITE" id="PS50056">
    <property type="entry name" value="TYR_PHOSPHATASE_2"/>
    <property type="match status" value="1"/>
</dbReference>
<dbReference type="PANTHER" id="PTHR45848:SF4">
    <property type="entry name" value="DUAL SPECIFICITY PROTEIN PHOSPHATASE 12"/>
    <property type="match status" value="1"/>
</dbReference>
<dbReference type="PROSITE" id="PS00383">
    <property type="entry name" value="TYR_PHOSPHATASE_1"/>
    <property type="match status" value="1"/>
</dbReference>
<dbReference type="InterPro" id="IPR000387">
    <property type="entry name" value="Tyr_Pase_dom"/>
</dbReference>
<dbReference type="PANTHER" id="PTHR45848">
    <property type="entry name" value="DUAL SPECIFICITY PROTEIN PHOSPHATASE 12 FAMILY MEMBER"/>
    <property type="match status" value="1"/>
</dbReference>
<gene>
    <name evidence="7" type="ORF">OSB1V03_LOCUS550</name>
</gene>
<sequence length="329" mass="37389">MAKYIERDAHGLVIEGFDEMSSITTTMMDQIWGTLYLGSMDDALNVAALTMHNIKTILTIMNYPISDDQRQPNITYHWINAQDVGNWDLLTYFPEANDIIDGAVTAGNNAGILVHCAAGVSRSATIVIAYLMQTLQRPYEEVRDLVRRRRPEIYPNEGFVDQLELFEAMDYCLDANDRRLRHYLLNTYVRAVEDGLDQYFQRLSVAEKLTLDMYYGVPYACISCAAVLFNEINVVKNYQYNGPDVCGRVFIEPQPWMSDQLAAPFDETVHELEVKCPHCRQVVAKCATMISNYKLLVKNIDCKCGHHNGVRGLKIMMLGIILDNKSMSS</sequence>
<evidence type="ECO:0000259" key="6">
    <source>
        <dbReference type="PROSITE" id="PS50056"/>
    </source>
</evidence>
<evidence type="ECO:0000313" key="7">
    <source>
        <dbReference type="EMBL" id="CAD7620054.1"/>
    </source>
</evidence>
<dbReference type="EMBL" id="OC854688">
    <property type="protein sequence ID" value="CAD7620054.1"/>
    <property type="molecule type" value="Genomic_DNA"/>
</dbReference>
<evidence type="ECO:0000256" key="4">
    <source>
        <dbReference type="ARBA" id="ARBA00022912"/>
    </source>
</evidence>
<protein>
    <recommendedName>
        <fullName evidence="2">protein-tyrosine-phosphatase</fullName>
        <ecNumber evidence="2">3.1.3.48</ecNumber>
    </recommendedName>
</protein>
<dbReference type="GO" id="GO:0004725">
    <property type="term" value="F:protein tyrosine phosphatase activity"/>
    <property type="evidence" value="ECO:0007669"/>
    <property type="project" value="UniProtKB-EC"/>
</dbReference>
<dbReference type="InterPro" id="IPR029021">
    <property type="entry name" value="Prot-tyrosine_phosphatase-like"/>
</dbReference>
<evidence type="ECO:0000256" key="1">
    <source>
        <dbReference type="ARBA" id="ARBA00008601"/>
    </source>
</evidence>
<evidence type="ECO:0000256" key="3">
    <source>
        <dbReference type="ARBA" id="ARBA00022801"/>
    </source>
</evidence>
<dbReference type="InterPro" id="IPR016130">
    <property type="entry name" value="Tyr_Pase_AS"/>
</dbReference>
<dbReference type="EMBL" id="CAJPIZ010000113">
    <property type="protein sequence ID" value="CAG2100484.1"/>
    <property type="molecule type" value="Genomic_DNA"/>
</dbReference>
<name>A0A7R9KBQ7_9ACAR</name>
<dbReference type="SUPFAM" id="SSF52799">
    <property type="entry name" value="(Phosphotyrosine protein) phosphatases II"/>
    <property type="match status" value="1"/>
</dbReference>
<dbReference type="Gene3D" id="3.90.190.10">
    <property type="entry name" value="Protein tyrosine phosphatase superfamily"/>
    <property type="match status" value="1"/>
</dbReference>
<comment type="similarity">
    <text evidence="1">Belongs to the protein-tyrosine phosphatase family. Non-receptor class dual specificity subfamily.</text>
</comment>
<dbReference type="OrthoDB" id="6408925at2759"/>
<feature type="domain" description="Tyrosine specific protein phosphatases" evidence="6">
    <location>
        <begin position="90"/>
        <end position="151"/>
    </location>
</feature>
<evidence type="ECO:0000313" key="8">
    <source>
        <dbReference type="Proteomes" id="UP000759131"/>
    </source>
</evidence>
<evidence type="ECO:0000256" key="2">
    <source>
        <dbReference type="ARBA" id="ARBA00013064"/>
    </source>
</evidence>
<dbReference type="Pfam" id="PF00782">
    <property type="entry name" value="DSPc"/>
    <property type="match status" value="1"/>
</dbReference>
<accession>A0A7R9KBQ7</accession>
<dbReference type="EC" id="3.1.3.48" evidence="2"/>
<evidence type="ECO:0000259" key="5">
    <source>
        <dbReference type="PROSITE" id="PS50054"/>
    </source>
</evidence>